<reference evidence="2" key="1">
    <citation type="submission" date="2016-11" db="EMBL/GenBank/DDBJ databases">
        <authorList>
            <person name="Varghese N."/>
            <person name="Submissions S."/>
        </authorList>
    </citation>
    <scope>NUCLEOTIDE SEQUENCE [LARGE SCALE GENOMIC DNA]</scope>
    <source>
        <strain evidence="2">DSM 29326</strain>
    </source>
</reference>
<dbReference type="EMBL" id="FQUE01000002">
    <property type="protein sequence ID" value="SHE79065.1"/>
    <property type="molecule type" value="Genomic_DNA"/>
</dbReference>
<accession>A0A1M4WD10</accession>
<dbReference type="Proteomes" id="UP000183987">
    <property type="component" value="Unassembled WGS sequence"/>
</dbReference>
<proteinExistence type="predicted"/>
<dbReference type="STRING" id="366533.SAMN05444339_10271"/>
<organism evidence="1 2">
    <name type="scientific">Loktanella atrilutea</name>
    <dbReference type="NCBI Taxonomy" id="366533"/>
    <lineage>
        <taxon>Bacteria</taxon>
        <taxon>Pseudomonadati</taxon>
        <taxon>Pseudomonadota</taxon>
        <taxon>Alphaproteobacteria</taxon>
        <taxon>Rhodobacterales</taxon>
        <taxon>Roseobacteraceae</taxon>
        <taxon>Loktanella</taxon>
    </lineage>
</organism>
<name>A0A1M4WD10_LOKAT</name>
<evidence type="ECO:0000313" key="2">
    <source>
        <dbReference type="Proteomes" id="UP000183987"/>
    </source>
</evidence>
<protein>
    <recommendedName>
        <fullName evidence="3">Phage head-tail joining protein</fullName>
    </recommendedName>
</protein>
<dbReference type="OrthoDB" id="7866819at2"/>
<keyword evidence="2" id="KW-1185">Reference proteome</keyword>
<evidence type="ECO:0008006" key="3">
    <source>
        <dbReference type="Google" id="ProtNLM"/>
    </source>
</evidence>
<gene>
    <name evidence="1" type="ORF">SAMN05444339_10271</name>
</gene>
<dbReference type="AlphaFoldDB" id="A0A1M4WD10"/>
<sequence length="125" mass="13900">MVARYGEIQARAISAVDSVMSEDILHFPLVGGIVDTSRERLTFTAVVRVGTNEERNVSGGRAQSWGGRMNAGKARAYIDLATEPLPFFKEHDKIRLIDRDGQPFFEILNITDRQSGRMILHLGAV</sequence>
<dbReference type="RefSeq" id="WP_072856232.1">
    <property type="nucleotide sequence ID" value="NZ_FQUE01000002.1"/>
</dbReference>
<evidence type="ECO:0000313" key="1">
    <source>
        <dbReference type="EMBL" id="SHE79065.1"/>
    </source>
</evidence>